<dbReference type="GO" id="GO:0016491">
    <property type="term" value="F:oxidoreductase activity"/>
    <property type="evidence" value="ECO:0007669"/>
    <property type="project" value="UniProtKB-KW"/>
</dbReference>
<feature type="chain" id="PRO_5040833740" evidence="5">
    <location>
        <begin position="26"/>
        <end position="513"/>
    </location>
</feature>
<gene>
    <name evidence="7" type="ORF">J3R30DRAFT_3752549</name>
</gene>
<organism evidence="7 8">
    <name type="scientific">Lentinula aciculospora</name>
    <dbReference type="NCBI Taxonomy" id="153920"/>
    <lineage>
        <taxon>Eukaryota</taxon>
        <taxon>Fungi</taxon>
        <taxon>Dikarya</taxon>
        <taxon>Basidiomycota</taxon>
        <taxon>Agaricomycotina</taxon>
        <taxon>Agaricomycetes</taxon>
        <taxon>Agaricomycetidae</taxon>
        <taxon>Agaricales</taxon>
        <taxon>Marasmiineae</taxon>
        <taxon>Omphalotaceae</taxon>
        <taxon>Lentinula</taxon>
    </lineage>
</organism>
<dbReference type="OrthoDB" id="2151789at2759"/>
<evidence type="ECO:0000256" key="2">
    <source>
        <dbReference type="ARBA" id="ARBA00022630"/>
    </source>
</evidence>
<dbReference type="PANTHER" id="PTHR42973">
    <property type="entry name" value="BINDING OXIDOREDUCTASE, PUTATIVE (AFU_ORTHOLOGUE AFUA_1G17690)-RELATED"/>
    <property type="match status" value="1"/>
</dbReference>
<evidence type="ECO:0000313" key="8">
    <source>
        <dbReference type="Proteomes" id="UP001150266"/>
    </source>
</evidence>
<evidence type="ECO:0000313" key="7">
    <source>
        <dbReference type="EMBL" id="KAJ4490824.1"/>
    </source>
</evidence>
<feature type="domain" description="FAD-binding PCMH-type" evidence="6">
    <location>
        <begin position="75"/>
        <end position="246"/>
    </location>
</feature>
<dbReference type="GO" id="GO:0071949">
    <property type="term" value="F:FAD binding"/>
    <property type="evidence" value="ECO:0007669"/>
    <property type="project" value="InterPro"/>
</dbReference>
<evidence type="ECO:0000259" key="6">
    <source>
        <dbReference type="PROSITE" id="PS51387"/>
    </source>
</evidence>
<dbReference type="PANTHER" id="PTHR42973:SF13">
    <property type="entry name" value="FAD-BINDING PCMH-TYPE DOMAIN-CONTAINING PROTEIN"/>
    <property type="match status" value="1"/>
</dbReference>
<proteinExistence type="inferred from homology"/>
<dbReference type="AlphaFoldDB" id="A0A9W9DXJ9"/>
<keyword evidence="3" id="KW-0274">FAD</keyword>
<dbReference type="EMBL" id="JAOTPV010000001">
    <property type="protein sequence ID" value="KAJ4490824.1"/>
    <property type="molecule type" value="Genomic_DNA"/>
</dbReference>
<evidence type="ECO:0000256" key="4">
    <source>
        <dbReference type="ARBA" id="ARBA00023002"/>
    </source>
</evidence>
<keyword evidence="4" id="KW-0560">Oxidoreductase</keyword>
<dbReference type="InterPro" id="IPR016166">
    <property type="entry name" value="FAD-bd_PCMH"/>
</dbReference>
<dbReference type="InterPro" id="IPR016169">
    <property type="entry name" value="FAD-bd_PCMH_sub2"/>
</dbReference>
<comment type="similarity">
    <text evidence="1">Belongs to the oxygen-dependent FAD-linked oxidoreductase family.</text>
</comment>
<sequence>MLAFYRRSLLVTFALWCCLAVSVDSASNSSAALVASNTCQQLVSTLGSSIVQSQSSGSEYTVGANGAWSVFNQEENFLPTCIVFVNSTEDVQTAMKTIFDNKSEYAVQAGGHSAMTGWNTVTDGVLISFMNMNATSYDEEKDTITMQPGILWGAAMTLMETFGVAPVGGRITNVGTGLMLGGGLSYLSPAFGYAADNYVSLDVVLVNGTMVTATVDNEYSDLFKALKGGGNRFGIVTRYEVQAAHVGTAQDKIYWGGIALYPNSSAEAVLTAIAHFSRDTNNTNAVLATDFISVWSNSSVPELTIQLEMNYNGSVEGFNESFAEFLSIPYTSASFGPLSYSDLVNEVSFPDGQGNLFGGSVLEGIASASNSSVDAYLETFQLFNNFSMTFASSSDVSSTLLSFTPVLESQIQYGYAKGGNAISPPMNGGFNEVLFGVTFSQGVTQVPDDIQQGREFFLSNAPSTPGLPLFINECDANQLVFASYGGYEFLQEVYSKYDPTGFNIQYTQGPVGL</sequence>
<dbReference type="InterPro" id="IPR006094">
    <property type="entry name" value="Oxid_FAD_bind_N"/>
</dbReference>
<keyword evidence="5" id="KW-0732">Signal</keyword>
<evidence type="ECO:0000256" key="3">
    <source>
        <dbReference type="ARBA" id="ARBA00022827"/>
    </source>
</evidence>
<reference evidence="7" key="1">
    <citation type="submission" date="2022-08" db="EMBL/GenBank/DDBJ databases">
        <title>A Global Phylogenomic Analysis of the Shiitake Genus Lentinula.</title>
        <authorList>
            <consortium name="DOE Joint Genome Institute"/>
            <person name="Sierra-Patev S."/>
            <person name="Min B."/>
            <person name="Naranjo-Ortiz M."/>
            <person name="Looney B."/>
            <person name="Konkel Z."/>
            <person name="Slot J.C."/>
            <person name="Sakamoto Y."/>
            <person name="Steenwyk J.L."/>
            <person name="Rokas A."/>
            <person name="Carro J."/>
            <person name="Camarero S."/>
            <person name="Ferreira P."/>
            <person name="Molpeceres G."/>
            <person name="Ruiz-Duenas F.J."/>
            <person name="Serrano A."/>
            <person name="Henrissat B."/>
            <person name="Drula E."/>
            <person name="Hughes K.W."/>
            <person name="Mata J.L."/>
            <person name="Ishikawa N.K."/>
            <person name="Vargas-Isla R."/>
            <person name="Ushijima S."/>
            <person name="Smith C.A."/>
            <person name="Ahrendt S."/>
            <person name="Andreopoulos W."/>
            <person name="He G."/>
            <person name="Labutti K."/>
            <person name="Lipzen A."/>
            <person name="Ng V."/>
            <person name="Riley R."/>
            <person name="Sandor L."/>
            <person name="Barry K."/>
            <person name="Martinez A.T."/>
            <person name="Xiao Y."/>
            <person name="Gibbons J.G."/>
            <person name="Terashima K."/>
            <person name="Grigoriev I.V."/>
            <person name="Hibbett D.S."/>
        </authorList>
    </citation>
    <scope>NUCLEOTIDE SEQUENCE</scope>
    <source>
        <strain evidence="7">JLM2183</strain>
    </source>
</reference>
<accession>A0A9W9DXJ9</accession>
<dbReference type="InterPro" id="IPR050416">
    <property type="entry name" value="FAD-linked_Oxidoreductase"/>
</dbReference>
<comment type="caution">
    <text evidence="7">The sequence shown here is derived from an EMBL/GenBank/DDBJ whole genome shotgun (WGS) entry which is preliminary data.</text>
</comment>
<dbReference type="Proteomes" id="UP001150266">
    <property type="component" value="Unassembled WGS sequence"/>
</dbReference>
<protein>
    <submittedName>
        <fullName evidence="7">FAD-binding domain-containing protein</fullName>
    </submittedName>
</protein>
<keyword evidence="8" id="KW-1185">Reference proteome</keyword>
<evidence type="ECO:0000256" key="5">
    <source>
        <dbReference type="SAM" id="SignalP"/>
    </source>
</evidence>
<name>A0A9W9DXJ9_9AGAR</name>
<dbReference type="SUPFAM" id="SSF56176">
    <property type="entry name" value="FAD-binding/transporter-associated domain-like"/>
    <property type="match status" value="1"/>
</dbReference>
<feature type="signal peptide" evidence="5">
    <location>
        <begin position="1"/>
        <end position="25"/>
    </location>
</feature>
<evidence type="ECO:0000256" key="1">
    <source>
        <dbReference type="ARBA" id="ARBA00005466"/>
    </source>
</evidence>
<dbReference type="Pfam" id="PF01565">
    <property type="entry name" value="FAD_binding_4"/>
    <property type="match status" value="1"/>
</dbReference>
<dbReference type="PROSITE" id="PS51387">
    <property type="entry name" value="FAD_PCMH"/>
    <property type="match status" value="1"/>
</dbReference>
<dbReference type="InterPro" id="IPR036318">
    <property type="entry name" value="FAD-bd_PCMH-like_sf"/>
</dbReference>
<keyword evidence="2" id="KW-0285">Flavoprotein</keyword>
<dbReference type="Gene3D" id="3.30.465.10">
    <property type="match status" value="1"/>
</dbReference>